<feature type="compositionally biased region" description="Low complexity" evidence="1">
    <location>
        <begin position="270"/>
        <end position="282"/>
    </location>
</feature>
<reference evidence="2" key="1">
    <citation type="submission" date="2022-08" db="EMBL/GenBank/DDBJ databases">
        <title>Novel sulfate-reducing endosymbionts in the free-living metamonad Anaeramoeba.</title>
        <authorList>
            <person name="Jerlstrom-Hultqvist J."/>
            <person name="Cepicka I."/>
            <person name="Gallot-Lavallee L."/>
            <person name="Salas-Leiva D."/>
            <person name="Curtis B.A."/>
            <person name="Zahonova K."/>
            <person name="Pipaliya S."/>
            <person name="Dacks J."/>
            <person name="Roger A.J."/>
        </authorList>
    </citation>
    <scope>NUCLEOTIDE SEQUENCE</scope>
    <source>
        <strain evidence="2">Schooner1</strain>
    </source>
</reference>
<dbReference type="InterPro" id="IPR032675">
    <property type="entry name" value="LRR_dom_sf"/>
</dbReference>
<sequence length="523" mass="59826">MDLLTYQKLLLQVETNNPKVVNLNLWSCGQPTRCLTLLFDHLSTNTHIKTIDLGNNDLTDQDLLQFCRSLVKNYTVRHLVLSFNQITDQGVQHLFSLLKTNKTICSIDLSRNKITNNGGKIILSNLNVCRSLFELDLSMNKVARTLDERICFILNRRRKYYAIGRLKSRAKRRSNGQKKNVQTDIRVIKSNQKTQGKMPSKSELDSHLTGNILRKTLLVSNSNQSESETDYTLPSFAEISFGEDSNVTDQESTFHKSKFEEINFETLSSIKSSKNSKNQNKKNNLDLNETSNTETKKRMLTKARSVKEIMDTNLKITTENSGSGMISENLFEELSSENSGYYSTTTLNATVDENLDSLYFSSFPSSKNDLISLDPLSEVEYTPNEIGLKNETEIETTSKGSVQLNNFRHELNQIKVVLSNYLRNSPDQYSTEILKTLKNFESGYWDPISETINEIKEEFHVLKESTQKHRKKIRNLKSNLKVLQKGFENTSKKTIDYKNKVKVLQKTSNNLDVLLSKKKSNSN</sequence>
<name>A0ABQ8Y5W4_9EUKA</name>
<comment type="caution">
    <text evidence="2">The sequence shown here is derived from an EMBL/GenBank/DDBJ whole genome shotgun (WGS) entry which is preliminary data.</text>
</comment>
<protein>
    <submittedName>
        <fullName evidence="2">Leucine rich repeat family protein</fullName>
    </submittedName>
</protein>
<gene>
    <name evidence="2" type="ORF">M0813_24668</name>
</gene>
<dbReference type="InterPro" id="IPR001611">
    <property type="entry name" value="Leu-rich_rpt"/>
</dbReference>
<dbReference type="InterPro" id="IPR052394">
    <property type="entry name" value="LRR-containing"/>
</dbReference>
<accession>A0ABQ8Y5W4</accession>
<proteinExistence type="predicted"/>
<dbReference type="Proteomes" id="UP001150062">
    <property type="component" value="Unassembled WGS sequence"/>
</dbReference>
<dbReference type="Pfam" id="PF13516">
    <property type="entry name" value="LRR_6"/>
    <property type="match status" value="3"/>
</dbReference>
<dbReference type="EMBL" id="JAOAOG010000215">
    <property type="protein sequence ID" value="KAJ6240015.1"/>
    <property type="molecule type" value="Genomic_DNA"/>
</dbReference>
<dbReference type="PANTHER" id="PTHR24114:SF2">
    <property type="entry name" value="F-BOX DOMAIN-CONTAINING PROTEIN-RELATED"/>
    <property type="match status" value="1"/>
</dbReference>
<dbReference type="SMART" id="SM00368">
    <property type="entry name" value="LRR_RI"/>
    <property type="match status" value="3"/>
</dbReference>
<evidence type="ECO:0000313" key="3">
    <source>
        <dbReference type="Proteomes" id="UP001150062"/>
    </source>
</evidence>
<feature type="region of interest" description="Disordered" evidence="1">
    <location>
        <begin position="270"/>
        <end position="299"/>
    </location>
</feature>
<evidence type="ECO:0000256" key="1">
    <source>
        <dbReference type="SAM" id="MobiDB-lite"/>
    </source>
</evidence>
<keyword evidence="3" id="KW-1185">Reference proteome</keyword>
<organism evidence="2 3">
    <name type="scientific">Anaeramoeba flamelloides</name>
    <dbReference type="NCBI Taxonomy" id="1746091"/>
    <lineage>
        <taxon>Eukaryota</taxon>
        <taxon>Metamonada</taxon>
        <taxon>Anaeramoebidae</taxon>
        <taxon>Anaeramoeba</taxon>
    </lineage>
</organism>
<dbReference type="SUPFAM" id="SSF52047">
    <property type="entry name" value="RNI-like"/>
    <property type="match status" value="1"/>
</dbReference>
<evidence type="ECO:0000313" key="2">
    <source>
        <dbReference type="EMBL" id="KAJ6240015.1"/>
    </source>
</evidence>
<dbReference type="PANTHER" id="PTHR24114">
    <property type="entry name" value="LEUCINE RICH REPEAT FAMILY PROTEIN"/>
    <property type="match status" value="1"/>
</dbReference>
<dbReference type="Gene3D" id="3.80.10.10">
    <property type="entry name" value="Ribonuclease Inhibitor"/>
    <property type="match status" value="1"/>
</dbReference>